<dbReference type="EMBL" id="JACHIT010000002">
    <property type="protein sequence ID" value="MBB5917231.1"/>
    <property type="molecule type" value="Genomic_DNA"/>
</dbReference>
<evidence type="ECO:0000313" key="2">
    <source>
        <dbReference type="EMBL" id="MBB5917231.1"/>
    </source>
</evidence>
<dbReference type="Gene3D" id="3.40.50.300">
    <property type="entry name" value="P-loop containing nucleotide triphosphate hydrolases"/>
    <property type="match status" value="1"/>
</dbReference>
<dbReference type="PANTHER" id="PTHR32309:SF13">
    <property type="entry name" value="FERRIC ENTEROBACTIN TRANSPORT PROTEIN FEPE"/>
    <property type="match status" value="1"/>
</dbReference>
<evidence type="ECO:0000313" key="3">
    <source>
        <dbReference type="Proteomes" id="UP000540412"/>
    </source>
</evidence>
<keyword evidence="2" id="KW-0829">Tyrosine-protein kinase</keyword>
<proteinExistence type="predicted"/>
<keyword evidence="1" id="KW-1133">Transmembrane helix</keyword>
<keyword evidence="3" id="KW-1185">Reference proteome</keyword>
<dbReference type="RefSeq" id="WP_040748036.1">
    <property type="nucleotide sequence ID" value="NZ_JACHIT010000002.1"/>
</dbReference>
<dbReference type="SUPFAM" id="SSF52540">
    <property type="entry name" value="P-loop containing nucleoside triphosphate hydrolases"/>
    <property type="match status" value="1"/>
</dbReference>
<sequence>MGVTDIWRIVRRRWPILLAGLVLCSVAAYGYSKTQPVVYTASSTCYVSMATGTSVNDSYQGGMAAQQRMRSYVALVGSETVAQRVKDQLGLSASTGDLRGRISADSPPATTIIVVSARADTADGARILADEAVSQFRHMIDQLETIQFDAAPAARVAVVDKAQLPSGPTAPQGKRLLIMGVLAGLVVGFGGAVIRDRLDRTLRTSTALEAILPAPILGIIDDGRPGAPGELRRLRTRLGDGAASVLFTSLSDRSQPAVATGLARTYADGGERVVLVDADTTGQGSSGHVPVRAEAGLAELLRQSTPLDNAVTAWPEAGISVLPIGVLDSRTPDLLASERFAEIMSKLRSEYDRIIVEAAPISAAADAIVLSRRCDATVGVVQLGTATAPQVRGAIATFGGADQSRLTGAVAFTPPHRSLRDRLWRMGRRA</sequence>
<gene>
    <name evidence="2" type="ORF">BJY24_006143</name>
</gene>
<reference evidence="2 3" key="1">
    <citation type="submission" date="2020-08" db="EMBL/GenBank/DDBJ databases">
        <title>Sequencing the genomes of 1000 actinobacteria strains.</title>
        <authorList>
            <person name="Klenk H.-P."/>
        </authorList>
    </citation>
    <scope>NUCLEOTIDE SEQUENCE [LARGE SCALE GENOMIC DNA]</scope>
    <source>
        <strain evidence="2 3">DSM 43582</strain>
    </source>
</reference>
<dbReference type="GO" id="GO:0004714">
    <property type="term" value="F:transmembrane receptor protein tyrosine kinase activity"/>
    <property type="evidence" value="ECO:0007669"/>
    <property type="project" value="UniProtKB-EC"/>
</dbReference>
<comment type="caution">
    <text evidence="2">The sequence shown here is derived from an EMBL/GenBank/DDBJ whole genome shotgun (WGS) entry which is preliminary data.</text>
</comment>
<keyword evidence="2" id="KW-0418">Kinase</keyword>
<dbReference type="Proteomes" id="UP000540412">
    <property type="component" value="Unassembled WGS sequence"/>
</dbReference>
<dbReference type="InterPro" id="IPR050445">
    <property type="entry name" value="Bact_polysacc_biosynth/exp"/>
</dbReference>
<feature type="transmembrane region" description="Helical" evidence="1">
    <location>
        <begin position="176"/>
        <end position="194"/>
    </location>
</feature>
<dbReference type="AlphaFoldDB" id="A0A7W9PJB7"/>
<organism evidence="2 3">
    <name type="scientific">Nocardia transvalensis</name>
    <dbReference type="NCBI Taxonomy" id="37333"/>
    <lineage>
        <taxon>Bacteria</taxon>
        <taxon>Bacillati</taxon>
        <taxon>Actinomycetota</taxon>
        <taxon>Actinomycetes</taxon>
        <taxon>Mycobacteriales</taxon>
        <taxon>Nocardiaceae</taxon>
        <taxon>Nocardia</taxon>
    </lineage>
</organism>
<dbReference type="EC" id="2.7.10.1" evidence="2"/>
<keyword evidence="1" id="KW-0472">Membrane</keyword>
<dbReference type="PANTHER" id="PTHR32309">
    <property type="entry name" value="TYROSINE-PROTEIN KINASE"/>
    <property type="match status" value="1"/>
</dbReference>
<accession>A0A7W9PJB7</accession>
<protein>
    <submittedName>
        <fullName evidence="2">Receptor protein-tyrosine kinase</fullName>
        <ecNumber evidence="2">2.7.10.1</ecNumber>
    </submittedName>
</protein>
<name>A0A7W9PJB7_9NOCA</name>
<evidence type="ECO:0000256" key="1">
    <source>
        <dbReference type="SAM" id="Phobius"/>
    </source>
</evidence>
<keyword evidence="2" id="KW-0675">Receptor</keyword>
<keyword evidence="2" id="KW-0808">Transferase</keyword>
<dbReference type="InterPro" id="IPR027417">
    <property type="entry name" value="P-loop_NTPase"/>
</dbReference>
<keyword evidence="1" id="KW-0812">Transmembrane</keyword>